<dbReference type="Proteomes" id="UP001234216">
    <property type="component" value="Unassembled WGS sequence"/>
</dbReference>
<dbReference type="SUPFAM" id="SSF55729">
    <property type="entry name" value="Acyl-CoA N-acyltransferases (Nat)"/>
    <property type="match status" value="1"/>
</dbReference>
<comment type="caution">
    <text evidence="2">The sequence shown here is derived from an EMBL/GenBank/DDBJ whole genome shotgun (WGS) entry which is preliminary data.</text>
</comment>
<gene>
    <name evidence="2" type="ORF">QFZ22_007013</name>
</gene>
<dbReference type="RefSeq" id="WP_306982166.1">
    <property type="nucleotide sequence ID" value="NZ_JAUSZV010000005.1"/>
</dbReference>
<feature type="domain" description="N-acetyltransferase" evidence="1">
    <location>
        <begin position="5"/>
        <end position="165"/>
    </location>
</feature>
<sequence>MRHEPRIVRLGQGDTERVVALHRRCSAHTLWSRYHRAMGDPGSYLGALLSRRGSVHLAVRGPSGRLVAVGHLMPDNGNAEAALLVEDAWQNKGLGTRLLDGLGRSAVEQGWGEEVYGLILAGDERMTAMLRRTGVPIRHVREGGVTTARAQTSDIAGVLFPQRGRLCRRRPVRAGRR</sequence>
<evidence type="ECO:0000313" key="2">
    <source>
        <dbReference type="EMBL" id="MDQ0911028.1"/>
    </source>
</evidence>
<evidence type="ECO:0000313" key="3">
    <source>
        <dbReference type="Proteomes" id="UP001234216"/>
    </source>
</evidence>
<name>A0AAW8FNB1_9ACTN</name>
<protein>
    <submittedName>
        <fullName evidence="2">GNAT superfamily N-acetyltransferase</fullName>
    </submittedName>
</protein>
<dbReference type="PROSITE" id="PS51186">
    <property type="entry name" value="GNAT"/>
    <property type="match status" value="1"/>
</dbReference>
<evidence type="ECO:0000259" key="1">
    <source>
        <dbReference type="PROSITE" id="PS51186"/>
    </source>
</evidence>
<reference evidence="2" key="1">
    <citation type="submission" date="2023-07" db="EMBL/GenBank/DDBJ databases">
        <title>Comparative genomics of wheat-associated soil bacteria to identify genetic determinants of phenazine resistance.</title>
        <authorList>
            <person name="Mouncey N."/>
        </authorList>
    </citation>
    <scope>NUCLEOTIDE SEQUENCE</scope>
    <source>
        <strain evidence="2">V4I22</strain>
    </source>
</reference>
<accession>A0AAW8FNB1</accession>
<dbReference type="Gene3D" id="3.40.630.30">
    <property type="match status" value="1"/>
</dbReference>
<dbReference type="AlphaFoldDB" id="A0AAW8FNB1"/>
<dbReference type="GO" id="GO:0016747">
    <property type="term" value="F:acyltransferase activity, transferring groups other than amino-acyl groups"/>
    <property type="evidence" value="ECO:0007669"/>
    <property type="project" value="InterPro"/>
</dbReference>
<dbReference type="InterPro" id="IPR000182">
    <property type="entry name" value="GNAT_dom"/>
</dbReference>
<proteinExistence type="predicted"/>
<organism evidence="2 3">
    <name type="scientific">Streptomyces canus</name>
    <dbReference type="NCBI Taxonomy" id="58343"/>
    <lineage>
        <taxon>Bacteria</taxon>
        <taxon>Bacillati</taxon>
        <taxon>Actinomycetota</taxon>
        <taxon>Actinomycetes</taxon>
        <taxon>Kitasatosporales</taxon>
        <taxon>Streptomycetaceae</taxon>
        <taxon>Streptomyces</taxon>
        <taxon>Streptomyces aurantiacus group</taxon>
    </lineage>
</organism>
<dbReference type="InterPro" id="IPR016181">
    <property type="entry name" value="Acyl_CoA_acyltransferase"/>
</dbReference>
<dbReference type="EMBL" id="JAUSZV010000005">
    <property type="protein sequence ID" value="MDQ0911028.1"/>
    <property type="molecule type" value="Genomic_DNA"/>
</dbReference>